<evidence type="ECO:0000313" key="8">
    <source>
        <dbReference type="Proteomes" id="UP000469346"/>
    </source>
</evidence>
<comment type="caution">
    <text evidence="7">The sequence shown here is derived from an EMBL/GenBank/DDBJ whole genome shotgun (WGS) entry which is preliminary data.</text>
</comment>
<dbReference type="GO" id="GO:0016887">
    <property type="term" value="F:ATP hydrolysis activity"/>
    <property type="evidence" value="ECO:0007669"/>
    <property type="project" value="InterPro"/>
</dbReference>
<comment type="similarity">
    <text evidence="4">Belongs to the ClpA/ClpB family.</text>
</comment>
<dbReference type="Proteomes" id="UP000469346">
    <property type="component" value="Unassembled WGS sequence"/>
</dbReference>
<feature type="domain" description="AAA+ ATPase" evidence="5">
    <location>
        <begin position="423"/>
        <end position="593"/>
    </location>
</feature>
<dbReference type="RefSeq" id="WP_163298697.1">
    <property type="nucleotide sequence ID" value="NZ_JAAGRR010000066.1"/>
</dbReference>
<dbReference type="PANTHER" id="PTHR11638">
    <property type="entry name" value="ATP-DEPENDENT CLP PROTEASE"/>
    <property type="match status" value="1"/>
</dbReference>
<feature type="non-terminal residue" evidence="7">
    <location>
        <position position="1"/>
    </location>
</feature>
<organism evidence="7 8">
    <name type="scientific">Dissulfurirhabdus thermomarina</name>
    <dbReference type="NCBI Taxonomy" id="1765737"/>
    <lineage>
        <taxon>Bacteria</taxon>
        <taxon>Deltaproteobacteria</taxon>
        <taxon>Dissulfurirhabdaceae</taxon>
        <taxon>Dissulfurirhabdus</taxon>
    </lineage>
</organism>
<reference evidence="7 8" key="1">
    <citation type="submission" date="2020-02" db="EMBL/GenBank/DDBJ databases">
        <title>Comparative genomics of sulfur disproportionating microorganisms.</title>
        <authorList>
            <person name="Ward L.M."/>
            <person name="Bertran E."/>
            <person name="Johnston D.T."/>
        </authorList>
    </citation>
    <scope>NUCLEOTIDE SEQUENCE [LARGE SCALE GENOMIC DNA]</scope>
    <source>
        <strain evidence="7 8">DSM 100025</strain>
    </source>
</reference>
<dbReference type="Pfam" id="PF10431">
    <property type="entry name" value="ClpB_D2-small"/>
    <property type="match status" value="1"/>
</dbReference>
<dbReference type="InterPro" id="IPR050130">
    <property type="entry name" value="ClpA_ClpB"/>
</dbReference>
<accession>A0A6N9TN38</accession>
<protein>
    <submittedName>
        <fullName evidence="7">ATP-dependent Clp protease ATP-binding subunit ClpA</fullName>
    </submittedName>
</protein>
<dbReference type="CDD" id="cd19499">
    <property type="entry name" value="RecA-like_ClpB_Hsp104-like"/>
    <property type="match status" value="1"/>
</dbReference>
<dbReference type="InterPro" id="IPR027417">
    <property type="entry name" value="P-loop_NTPase"/>
</dbReference>
<dbReference type="PRINTS" id="PR00300">
    <property type="entry name" value="CLPPROTEASEA"/>
</dbReference>
<dbReference type="Gene3D" id="3.40.50.300">
    <property type="entry name" value="P-loop containing nucleotide triphosphate hydrolases"/>
    <property type="match status" value="2"/>
</dbReference>
<evidence type="ECO:0000256" key="3">
    <source>
        <dbReference type="ARBA" id="ARBA00023186"/>
    </source>
</evidence>
<dbReference type="Gene3D" id="1.10.8.60">
    <property type="match status" value="2"/>
</dbReference>
<dbReference type="InterPro" id="IPR001270">
    <property type="entry name" value="ClpA/B"/>
</dbReference>
<dbReference type="GO" id="GO:0008233">
    <property type="term" value="F:peptidase activity"/>
    <property type="evidence" value="ECO:0007669"/>
    <property type="project" value="UniProtKB-KW"/>
</dbReference>
<dbReference type="CDD" id="cd00009">
    <property type="entry name" value="AAA"/>
    <property type="match status" value="1"/>
</dbReference>
<dbReference type="GO" id="GO:0034605">
    <property type="term" value="P:cellular response to heat"/>
    <property type="evidence" value="ECO:0007669"/>
    <property type="project" value="TreeGrafter"/>
</dbReference>
<dbReference type="PROSITE" id="PS00871">
    <property type="entry name" value="CLPAB_2"/>
    <property type="match status" value="1"/>
</dbReference>
<dbReference type="InterPro" id="IPR019489">
    <property type="entry name" value="Clp_ATPase_C"/>
</dbReference>
<feature type="domain" description="AAA+ ATPase" evidence="5">
    <location>
        <begin position="139"/>
        <end position="284"/>
    </location>
</feature>
<dbReference type="InterPro" id="IPR028299">
    <property type="entry name" value="ClpA/B_CS2"/>
</dbReference>
<keyword evidence="7" id="KW-0645">Protease</keyword>
<feature type="domain" description="Clp ATPase C-terminal" evidence="6">
    <location>
        <begin position="592"/>
        <end position="682"/>
    </location>
</feature>
<keyword evidence="7" id="KW-0378">Hydrolase</keyword>
<gene>
    <name evidence="7" type="primary">clpA</name>
    <name evidence="7" type="ORF">G3N55_06850</name>
</gene>
<keyword evidence="3 4" id="KW-0143">Chaperone</keyword>
<dbReference type="InterPro" id="IPR018368">
    <property type="entry name" value="ClpA/B_CS1"/>
</dbReference>
<dbReference type="GO" id="GO:0006508">
    <property type="term" value="P:proteolysis"/>
    <property type="evidence" value="ECO:0007669"/>
    <property type="project" value="UniProtKB-KW"/>
</dbReference>
<dbReference type="SUPFAM" id="SSF81923">
    <property type="entry name" value="Double Clp-N motif"/>
    <property type="match status" value="1"/>
</dbReference>
<dbReference type="SMART" id="SM00382">
    <property type="entry name" value="AAA"/>
    <property type="match status" value="2"/>
</dbReference>
<sequence length="686" mass="75070">VYKRQPQPTVALQRVLHRAIMHVQSAGKSEADIGDLMAALMAEEESHAVRLLARQGITRLDILQYISHGVTKVPLATEHREACPGCGPGGREAPASAPGTALEAFTVNLSRRAAEGRIDPLVGRRAELERTLQVLTRRRKNNPIYVGEPGVGKTALAEGLALRIHQGDVPPLLADAEIYALDMGALLAGTKYRGEFEARLKEVIAQLRERPGAILFIDEIHTIVGAGATSGGSMDASNILKPALAGGEIRCIGSTTYEEYRKFFEKDRALSRRFQKIELQEPSVDETVRILKGLKKRYEDHHRVRYTEGAVKACAELSARHITDRHLPDKAIDVMDEAAAAKRLAAPAGRGGRPLSVTVKDVERVVARMARIPERSVSHSDRAALEHLPDRLKEQVFGQDHAVDLVARAIKRSRAGLGQPDHPIGSFLFTGPTGVGKTELARSLAGVLGIHFERFDMSEYMEKHAVARLIGAPPGYVGFDQGGLLTDAVRKHPHCVLLLDEIEKAHPDIFAILLQVMDYATLTDNNGKQADFRHVVLIMTSNAGARDMTARTIGFGTPTGDDSAKKGQDAVERLFSPEFRNRLDAVVPFRPLTGEVVERIVDKFIRELAGQLAGRKVRLSLTPKARSALARQGYDPRYGARPLARIIQERVKDPLSDAILFGELRRGGQVVIDLDEAGELTLQAGH</sequence>
<dbReference type="GO" id="GO:0005524">
    <property type="term" value="F:ATP binding"/>
    <property type="evidence" value="ECO:0007669"/>
    <property type="project" value="UniProtKB-KW"/>
</dbReference>
<evidence type="ECO:0000256" key="2">
    <source>
        <dbReference type="ARBA" id="ARBA00022840"/>
    </source>
</evidence>
<dbReference type="InterPro" id="IPR013461">
    <property type="entry name" value="ClpA"/>
</dbReference>
<dbReference type="SUPFAM" id="SSF52540">
    <property type="entry name" value="P-loop containing nucleoside triphosphate hydrolases"/>
    <property type="match status" value="2"/>
</dbReference>
<evidence type="ECO:0000313" key="7">
    <source>
        <dbReference type="EMBL" id="NDY42559.1"/>
    </source>
</evidence>
<dbReference type="Pfam" id="PF00004">
    <property type="entry name" value="AAA"/>
    <property type="match status" value="1"/>
</dbReference>
<dbReference type="InterPro" id="IPR003959">
    <property type="entry name" value="ATPase_AAA_core"/>
</dbReference>
<dbReference type="Gene3D" id="1.10.1780.10">
    <property type="entry name" value="Clp, N-terminal domain"/>
    <property type="match status" value="1"/>
</dbReference>
<dbReference type="PANTHER" id="PTHR11638:SF111">
    <property type="entry name" value="ATP-DEPENDENT CLP PROTEASE ATP-BINDING SUBUNIT CLPA"/>
    <property type="match status" value="1"/>
</dbReference>
<dbReference type="EMBL" id="JAAGRR010000066">
    <property type="protein sequence ID" value="NDY42559.1"/>
    <property type="molecule type" value="Genomic_DNA"/>
</dbReference>
<dbReference type="InterPro" id="IPR003593">
    <property type="entry name" value="AAA+_ATPase"/>
</dbReference>
<dbReference type="GO" id="GO:0005737">
    <property type="term" value="C:cytoplasm"/>
    <property type="evidence" value="ECO:0007669"/>
    <property type="project" value="TreeGrafter"/>
</dbReference>
<proteinExistence type="inferred from homology"/>
<dbReference type="NCBIfam" id="TIGR02639">
    <property type="entry name" value="ClpA"/>
    <property type="match status" value="1"/>
</dbReference>
<keyword evidence="1 4" id="KW-0547">Nucleotide-binding</keyword>
<keyword evidence="8" id="KW-1185">Reference proteome</keyword>
<dbReference type="InterPro" id="IPR041546">
    <property type="entry name" value="ClpA/ClpB_AAA_lid"/>
</dbReference>
<dbReference type="PROSITE" id="PS00870">
    <property type="entry name" value="CLPAB_1"/>
    <property type="match status" value="1"/>
</dbReference>
<name>A0A6N9TN38_DISTH</name>
<evidence type="ECO:0000256" key="1">
    <source>
        <dbReference type="ARBA" id="ARBA00022741"/>
    </source>
</evidence>
<dbReference type="SMART" id="SM01086">
    <property type="entry name" value="ClpB_D2-small"/>
    <property type="match status" value="1"/>
</dbReference>
<dbReference type="GO" id="GO:0043335">
    <property type="term" value="P:protein unfolding"/>
    <property type="evidence" value="ECO:0007669"/>
    <property type="project" value="InterPro"/>
</dbReference>
<evidence type="ECO:0000256" key="4">
    <source>
        <dbReference type="RuleBase" id="RU004432"/>
    </source>
</evidence>
<dbReference type="Pfam" id="PF17871">
    <property type="entry name" value="AAA_lid_9"/>
    <property type="match status" value="1"/>
</dbReference>
<dbReference type="AlphaFoldDB" id="A0A6N9TN38"/>
<evidence type="ECO:0000259" key="6">
    <source>
        <dbReference type="SMART" id="SM01086"/>
    </source>
</evidence>
<keyword evidence="2 4" id="KW-0067">ATP-binding</keyword>
<dbReference type="InterPro" id="IPR036628">
    <property type="entry name" value="Clp_N_dom_sf"/>
</dbReference>
<dbReference type="Pfam" id="PF07724">
    <property type="entry name" value="AAA_2"/>
    <property type="match status" value="1"/>
</dbReference>
<evidence type="ECO:0000259" key="5">
    <source>
        <dbReference type="SMART" id="SM00382"/>
    </source>
</evidence>